<gene>
    <name evidence="2" type="ORF">BFG57_07455</name>
</gene>
<proteinExistence type="predicted"/>
<dbReference type="AlphaFoldDB" id="A0A1E5LKA4"/>
<feature type="domain" description="Flagellar Assembly Protein A N-terminal region" evidence="1">
    <location>
        <begin position="72"/>
        <end position="243"/>
    </location>
</feature>
<dbReference type="InterPro" id="IPR046866">
    <property type="entry name" value="FapA_N"/>
</dbReference>
<organism evidence="2 3">
    <name type="scientific">Bacillus solimangrovi</name>
    <dbReference type="NCBI Taxonomy" id="1305675"/>
    <lineage>
        <taxon>Bacteria</taxon>
        <taxon>Bacillati</taxon>
        <taxon>Bacillota</taxon>
        <taxon>Bacilli</taxon>
        <taxon>Bacillales</taxon>
        <taxon>Bacillaceae</taxon>
        <taxon>Bacillus</taxon>
    </lineage>
</organism>
<dbReference type="Pfam" id="PF20250">
    <property type="entry name" value="FapA_N"/>
    <property type="match status" value="1"/>
</dbReference>
<dbReference type="Pfam" id="PF03961">
    <property type="entry name" value="FapA"/>
    <property type="match status" value="1"/>
</dbReference>
<evidence type="ECO:0000313" key="2">
    <source>
        <dbReference type="EMBL" id="OEH94501.1"/>
    </source>
</evidence>
<reference evidence="2 3" key="1">
    <citation type="submission" date="2016-08" db="EMBL/GenBank/DDBJ databases">
        <title>Genome of Bacillus solimangrovi GH2-4.</title>
        <authorList>
            <person name="Lim S."/>
            <person name="Kim B.-C."/>
        </authorList>
    </citation>
    <scope>NUCLEOTIDE SEQUENCE [LARGE SCALE GENOMIC DNA]</scope>
    <source>
        <strain evidence="2 3">GH2-4</strain>
    </source>
</reference>
<dbReference type="EMBL" id="MJEH01000001">
    <property type="protein sequence ID" value="OEH94501.1"/>
    <property type="molecule type" value="Genomic_DNA"/>
</dbReference>
<protein>
    <recommendedName>
        <fullName evidence="1">Flagellar Assembly Protein A N-terminal region domain-containing protein</fullName>
    </recommendedName>
</protein>
<comment type="caution">
    <text evidence="2">The sequence shown here is derived from an EMBL/GenBank/DDBJ whole genome shotgun (WGS) entry which is preliminary data.</text>
</comment>
<dbReference type="InterPro" id="IPR005646">
    <property type="entry name" value="FapA"/>
</dbReference>
<dbReference type="OrthoDB" id="1279at2"/>
<dbReference type="STRING" id="1305675.BFG57_07455"/>
<dbReference type="RefSeq" id="WP_069715435.1">
    <property type="nucleotide sequence ID" value="NZ_MJEH01000001.1"/>
</dbReference>
<evidence type="ECO:0000313" key="3">
    <source>
        <dbReference type="Proteomes" id="UP000095209"/>
    </source>
</evidence>
<dbReference type="Proteomes" id="UP000095209">
    <property type="component" value="Unassembled WGS sequence"/>
</dbReference>
<name>A0A1E5LKA4_9BACI</name>
<keyword evidence="3" id="KW-1185">Reference proteome</keyword>
<dbReference type="InterPro" id="IPR046865">
    <property type="entry name" value="FapA_b_solenoid"/>
</dbReference>
<dbReference type="PANTHER" id="PTHR38032:SF1">
    <property type="entry name" value="RNA-BINDING PROTEIN KHPB N-TERMINAL DOMAIN-CONTAINING PROTEIN"/>
    <property type="match status" value="1"/>
</dbReference>
<sequence length="525" mass="59484">MTIIKNDYFELIEEQEKLFIKVFKPGYLIQDFNKLLQSNSRLEINKFMNLRKALEEAQKENVEIGQLRPIATIKVSRDKMQVKVRLNETVDNFLNDVKGYKSLIIELLREKQVKDGIKMDVLDDPNIIIKELVVAEGFEPTNGDDAKVLYFEPSVRKPTIREDGNADYYDMNFIDEVKKGDWLGEKIDPTDGLAGRNVLGEILYPKKGKDRRINYDKKSVEAIRQGNKIILRAKVDGVIKFVDGKVTVGNHLTIQGDVGVETGNIDFDGSVEVRGTIQAGFSVFATSDVSILSELGIRGAKEIHSRNGDVFIKGGIFGQGKTHIKAKRHIFLKHANECILEAGEDINIGYYAIGSHLKAMNVLTDAKKGKIIGGHIQARGKVVSAFIGNRMERKTSVNVEGFDRNAVKQELNDLLLHYKKLVHEVDVAKRQLEIFENFLKQLDADQRIEYDKHVAKYEDLLTQVANIEGYRKGLVRMLETKGEGQISIMQDAYPEVMLGIKDLKKRLHSNTRGTFFAQGKEMHFE</sequence>
<dbReference type="PANTHER" id="PTHR38032">
    <property type="entry name" value="POLYMERASE-RELATED"/>
    <property type="match status" value="1"/>
</dbReference>
<evidence type="ECO:0000259" key="1">
    <source>
        <dbReference type="Pfam" id="PF20250"/>
    </source>
</evidence>
<accession>A0A1E5LKA4</accession>